<dbReference type="Gene3D" id="2.30.29.30">
    <property type="entry name" value="Pleckstrin-homology domain (PH domain)/Phosphotyrosine-binding domain (PTB)"/>
    <property type="match status" value="1"/>
</dbReference>
<dbReference type="InterPro" id="IPR002913">
    <property type="entry name" value="START_lipid-bd_dom"/>
</dbReference>
<protein>
    <submittedName>
        <fullName evidence="8">Ceramide transfer protein-like</fullName>
    </submittedName>
</protein>
<dbReference type="Pfam" id="PF01852">
    <property type="entry name" value="START"/>
    <property type="match status" value="1"/>
</dbReference>
<evidence type="ECO:0000313" key="5">
    <source>
        <dbReference type="EnsemblMetazoa" id="BGLB003553-PB"/>
    </source>
</evidence>
<dbReference type="SUPFAM" id="SSF50729">
    <property type="entry name" value="PH domain-like"/>
    <property type="match status" value="1"/>
</dbReference>
<dbReference type="Pfam" id="PF00169">
    <property type="entry name" value="PH"/>
    <property type="match status" value="1"/>
</dbReference>
<accession>A0A2C9JJW0</accession>
<evidence type="ECO:0000313" key="6">
    <source>
        <dbReference type="Proteomes" id="UP000076420"/>
    </source>
</evidence>
<name>A0A2C9JJW0_BIOGL</name>
<dbReference type="STRING" id="6526.A0A2C9JJW0"/>
<reference evidence="5" key="1">
    <citation type="submission" date="2020-05" db="UniProtKB">
        <authorList>
            <consortium name="EnsemblMetazoa"/>
        </authorList>
    </citation>
    <scope>IDENTIFICATION</scope>
    <source>
        <strain evidence="5">BB02</strain>
    </source>
</reference>
<dbReference type="GO" id="GO:0035621">
    <property type="term" value="P:ER to Golgi ceramide transport"/>
    <property type="evidence" value="ECO:0007669"/>
    <property type="project" value="TreeGrafter"/>
</dbReference>
<sequence>MAEEGTVISLTDDEEDFDDEPLPELSGTLCKWTNYLHGWQDRYIVLKDSAISYYKSEDETAIGCRGAVSLLKATVTPHQFDECRFDVSVNDNVWYLRAANPEERQTWIDAIELHKQADSSYGSENNLRRHGSMLSLASGTSISQASTSSFKRGRGLKEKLAEMETFRDILCRQIDTLQSYFDSCASAVTHGAVHELTEHDDLDDDLDIPHDVHHHHRLDGLRGKDLASILQQHGGHAVDFKGEAFTFKATTAGIIATMSHCLELMVQREDAWKKRLDREVDKRKKFEEAYKALVSDKTKKVIVGGPDYEEGPHCLIPEDEFYDAVDATLDKLEKEEEKLKRNLESPSKPDQVISLAPSHPFYKEINEVVANHIRRLMTENVEEKVDWVCIADQGDMKVFKRELEENGIPIDPMKAVCTVKGITGHEVCQYFWAFDTRMEWEATLDLSRAVEWLSDDTFISNNVIKRVWPASQRDACFWSHIRHISNKNDETPDCWIVVNYSCEHPECPPNKYVRITMNVALICETIIEPPANESTITRDNITCKITYTADVNPGGWAPASVLRAVYKREYPKFLKRFTSFVIDKTKDKEILF</sequence>
<dbReference type="PANTHER" id="PTHR19308">
    <property type="entry name" value="PHOSPHATIDYLCHOLINE TRANSFER PROTEIN"/>
    <property type="match status" value="1"/>
</dbReference>
<dbReference type="OMA" id="WSHMRRV"/>
<dbReference type="InterPro" id="IPR001849">
    <property type="entry name" value="PH_domain"/>
</dbReference>
<dbReference type="Gene3D" id="3.30.530.20">
    <property type="match status" value="1"/>
</dbReference>
<dbReference type="SMART" id="SM00234">
    <property type="entry name" value="START"/>
    <property type="match status" value="1"/>
</dbReference>
<comment type="subcellular location">
    <subcellularLocation>
        <location evidence="1">Endoplasmic reticulum</location>
    </subcellularLocation>
</comment>
<dbReference type="AlphaFoldDB" id="A0A2C9JJW0"/>
<dbReference type="SUPFAM" id="SSF55961">
    <property type="entry name" value="Bet v1-like"/>
    <property type="match status" value="1"/>
</dbReference>
<proteinExistence type="predicted"/>
<evidence type="ECO:0000259" key="3">
    <source>
        <dbReference type="PROSITE" id="PS50003"/>
    </source>
</evidence>
<dbReference type="GO" id="GO:0008289">
    <property type="term" value="F:lipid binding"/>
    <property type="evidence" value="ECO:0007669"/>
    <property type="project" value="InterPro"/>
</dbReference>
<evidence type="ECO:0000259" key="4">
    <source>
        <dbReference type="PROSITE" id="PS50848"/>
    </source>
</evidence>
<dbReference type="VEuPathDB" id="VectorBase:BGLAX_046412"/>
<dbReference type="InterPro" id="IPR023393">
    <property type="entry name" value="START-like_dom_sf"/>
</dbReference>
<dbReference type="GO" id="GO:0005783">
    <property type="term" value="C:endoplasmic reticulum"/>
    <property type="evidence" value="ECO:0007669"/>
    <property type="project" value="UniProtKB-SubCell"/>
</dbReference>
<dbReference type="Proteomes" id="UP001165740">
    <property type="component" value="Chromosome 1"/>
</dbReference>
<dbReference type="KEGG" id="bgt:106074854"/>
<evidence type="ECO:0000313" key="8">
    <source>
        <dbReference type="RefSeq" id="XP_013091190.1"/>
    </source>
</evidence>
<feature type="domain" description="START" evidence="4">
    <location>
        <begin position="367"/>
        <end position="577"/>
    </location>
</feature>
<dbReference type="GeneID" id="106074854"/>
<dbReference type="PANTHER" id="PTHR19308:SF53">
    <property type="entry name" value="CERAMIDE TRANSFER PROTEIN"/>
    <property type="match status" value="1"/>
</dbReference>
<dbReference type="PROSITE" id="PS50003">
    <property type="entry name" value="PH_DOMAIN"/>
    <property type="match status" value="1"/>
</dbReference>
<dbReference type="InterPro" id="IPR051213">
    <property type="entry name" value="START_lipid_transfer"/>
</dbReference>
<dbReference type="PROSITE" id="PS50848">
    <property type="entry name" value="START"/>
    <property type="match status" value="1"/>
</dbReference>
<keyword evidence="2" id="KW-0256">Endoplasmic reticulum</keyword>
<dbReference type="OrthoDB" id="14833at2759"/>
<gene>
    <name evidence="5" type="primary">106074854</name>
    <name evidence="8" type="synonym">LOC106074854</name>
</gene>
<dbReference type="Proteomes" id="UP000076420">
    <property type="component" value="Unassembled WGS sequence"/>
</dbReference>
<evidence type="ECO:0000256" key="1">
    <source>
        <dbReference type="ARBA" id="ARBA00004240"/>
    </source>
</evidence>
<dbReference type="VEuPathDB" id="VectorBase:BGLB003553"/>
<dbReference type="EnsemblMetazoa" id="BGLB003553-RB">
    <property type="protein sequence ID" value="BGLB003553-PB"/>
    <property type="gene ID" value="BGLB003553"/>
</dbReference>
<evidence type="ECO:0000313" key="7">
    <source>
        <dbReference type="Proteomes" id="UP001165740"/>
    </source>
</evidence>
<evidence type="ECO:0000256" key="2">
    <source>
        <dbReference type="ARBA" id="ARBA00022824"/>
    </source>
</evidence>
<organism evidence="5 6">
    <name type="scientific">Biomphalaria glabrata</name>
    <name type="common">Bloodfluke planorb</name>
    <name type="synonym">Freshwater snail</name>
    <dbReference type="NCBI Taxonomy" id="6526"/>
    <lineage>
        <taxon>Eukaryota</taxon>
        <taxon>Metazoa</taxon>
        <taxon>Spiralia</taxon>
        <taxon>Lophotrochozoa</taxon>
        <taxon>Mollusca</taxon>
        <taxon>Gastropoda</taxon>
        <taxon>Heterobranchia</taxon>
        <taxon>Euthyneura</taxon>
        <taxon>Panpulmonata</taxon>
        <taxon>Hygrophila</taxon>
        <taxon>Lymnaeoidea</taxon>
        <taxon>Planorbidae</taxon>
        <taxon>Biomphalaria</taxon>
    </lineage>
</organism>
<reference evidence="8" key="2">
    <citation type="submission" date="2025-04" db="UniProtKB">
        <authorList>
            <consortium name="RefSeq"/>
        </authorList>
    </citation>
    <scope>IDENTIFICATION</scope>
</reference>
<dbReference type="FunFam" id="2.30.29.30:FF:000104">
    <property type="entry name" value="collagen type IV alpha-3-binding protein-like isoform X2"/>
    <property type="match status" value="1"/>
</dbReference>
<dbReference type="InterPro" id="IPR011993">
    <property type="entry name" value="PH-like_dom_sf"/>
</dbReference>
<keyword evidence="7" id="KW-1185">Reference proteome</keyword>
<dbReference type="SMART" id="SM00233">
    <property type="entry name" value="PH"/>
    <property type="match status" value="1"/>
</dbReference>
<dbReference type="RefSeq" id="XP_013091190.1">
    <property type="nucleotide sequence ID" value="XM_013235736.2"/>
</dbReference>
<feature type="domain" description="PH" evidence="3">
    <location>
        <begin position="22"/>
        <end position="116"/>
    </location>
</feature>
<dbReference type="CDD" id="cd13283">
    <property type="entry name" value="PH_GPBP"/>
    <property type="match status" value="1"/>
</dbReference>